<name>A0ABM5Z5N2_9BURK</name>
<evidence type="ECO:0000313" key="1">
    <source>
        <dbReference type="EMBL" id="AMP14404.1"/>
    </source>
</evidence>
<proteinExistence type="predicted"/>
<sequence>MKMATRYDVSFYRVLARTGMPDSAAIAGCGVAVSKPQTGLVSPMNIAKKEITAGYCGDRSS</sequence>
<gene>
    <name evidence="1" type="ORF">CPter291_2142</name>
</gene>
<organism evidence="1 2">
    <name type="scientific">Collimonas pratensis</name>
    <dbReference type="NCBI Taxonomy" id="279113"/>
    <lineage>
        <taxon>Bacteria</taxon>
        <taxon>Pseudomonadati</taxon>
        <taxon>Pseudomonadota</taxon>
        <taxon>Betaproteobacteria</taxon>
        <taxon>Burkholderiales</taxon>
        <taxon>Oxalobacteraceae</taxon>
        <taxon>Collimonas</taxon>
    </lineage>
</organism>
<evidence type="ECO:0000313" key="2">
    <source>
        <dbReference type="Proteomes" id="UP000074914"/>
    </source>
</evidence>
<reference evidence="1 2" key="1">
    <citation type="submission" date="2015-11" db="EMBL/GenBank/DDBJ databases">
        <title>Exploring the genomic traits of fungus-feeding bacterial genus Collimonas.</title>
        <authorList>
            <person name="Song C."/>
            <person name="Schmidt R."/>
            <person name="de Jager V."/>
            <person name="Krzyzanowska D."/>
            <person name="Jongedijk E."/>
            <person name="Cankar K."/>
            <person name="Beekwilder J."/>
            <person name="van Veen A."/>
            <person name="de Boer W."/>
            <person name="van Veen J.A."/>
            <person name="Garbeva P."/>
        </authorList>
    </citation>
    <scope>NUCLEOTIDE SEQUENCE [LARGE SCALE GENOMIC DNA]</scope>
    <source>
        <strain evidence="1 2">Ter291</strain>
    </source>
</reference>
<dbReference type="EMBL" id="CP013236">
    <property type="protein sequence ID" value="AMP14404.1"/>
    <property type="molecule type" value="Genomic_DNA"/>
</dbReference>
<protein>
    <submittedName>
        <fullName evidence="1">Uncharacterized protein</fullName>
    </submittedName>
</protein>
<dbReference type="Proteomes" id="UP000074914">
    <property type="component" value="Chromosome"/>
</dbReference>
<keyword evidence="2" id="KW-1185">Reference proteome</keyword>
<accession>A0ABM5Z5N2</accession>